<feature type="domain" description="Glycosyl hydrolase family 32 N-terminal" evidence="10">
    <location>
        <begin position="28"/>
        <end position="333"/>
    </location>
</feature>
<protein>
    <recommendedName>
        <fullName evidence="4 8">Sucrose-6-phosphate hydrolase</fullName>
        <ecNumber evidence="3 8">3.2.1.26</ecNumber>
    </recommendedName>
    <alternativeName>
        <fullName evidence="7 9">Invertase</fullName>
    </alternativeName>
</protein>
<dbReference type="UniPathway" id="UPA00238"/>
<dbReference type="CDD" id="cd08996">
    <property type="entry name" value="GH32_FFase"/>
    <property type="match status" value="1"/>
</dbReference>
<evidence type="ECO:0000256" key="7">
    <source>
        <dbReference type="ARBA" id="ARBA00033367"/>
    </source>
</evidence>
<comment type="similarity">
    <text evidence="2 8">Belongs to the glycosyl hydrolase 32 family.</text>
</comment>
<comment type="caution">
    <text evidence="12">The sequence shown here is derived from an EMBL/GenBank/DDBJ whole genome shotgun (WGS) entry which is preliminary data.</text>
</comment>
<keyword evidence="6 8" id="KW-0326">Glycosidase</keyword>
<dbReference type="SUPFAM" id="SSF49899">
    <property type="entry name" value="Concanavalin A-like lectins/glucanases"/>
    <property type="match status" value="1"/>
</dbReference>
<proteinExistence type="inferred from homology"/>
<accession>A0A2V1KBT3</accession>
<dbReference type="Pfam" id="PF08244">
    <property type="entry name" value="Glyco_hydro_32C"/>
    <property type="match status" value="1"/>
</dbReference>
<dbReference type="InterPro" id="IPR013148">
    <property type="entry name" value="Glyco_hydro_32_N"/>
</dbReference>
<dbReference type="GO" id="GO:0005737">
    <property type="term" value="C:cytoplasm"/>
    <property type="evidence" value="ECO:0007669"/>
    <property type="project" value="UniProtKB-SubCell"/>
</dbReference>
<keyword evidence="9" id="KW-0963">Cytoplasm</keyword>
<organism evidence="12 13">
    <name type="scientific">Ancrocorticia populi</name>
    <dbReference type="NCBI Taxonomy" id="2175228"/>
    <lineage>
        <taxon>Bacteria</taxon>
        <taxon>Bacillati</taxon>
        <taxon>Actinomycetota</taxon>
        <taxon>Actinomycetes</taxon>
        <taxon>Actinomycetales</taxon>
        <taxon>Actinomycetaceae</taxon>
        <taxon>Ancrocorticia</taxon>
    </lineage>
</organism>
<dbReference type="SUPFAM" id="SSF75005">
    <property type="entry name" value="Arabinanase/levansucrase/invertase"/>
    <property type="match status" value="1"/>
</dbReference>
<comment type="subcellular location">
    <subcellularLocation>
        <location evidence="9">Cytoplasm</location>
    </subcellularLocation>
</comment>
<dbReference type="PANTHER" id="PTHR43101:SF1">
    <property type="entry name" value="BETA-FRUCTOSIDASE"/>
    <property type="match status" value="1"/>
</dbReference>
<feature type="domain" description="Glycosyl hydrolase family 32 C-terminal" evidence="11">
    <location>
        <begin position="336"/>
        <end position="483"/>
    </location>
</feature>
<evidence type="ECO:0000256" key="3">
    <source>
        <dbReference type="ARBA" id="ARBA00012758"/>
    </source>
</evidence>
<dbReference type="EC" id="3.2.1.26" evidence="3 8"/>
<dbReference type="GO" id="GO:0004564">
    <property type="term" value="F:beta-fructofuranosidase activity"/>
    <property type="evidence" value="ECO:0007669"/>
    <property type="project" value="UniProtKB-EC"/>
</dbReference>
<dbReference type="InterPro" id="IPR023296">
    <property type="entry name" value="Glyco_hydro_beta-prop_sf"/>
</dbReference>
<dbReference type="GO" id="GO:0005985">
    <property type="term" value="P:sucrose metabolic process"/>
    <property type="evidence" value="ECO:0007669"/>
    <property type="project" value="UniProtKB-UniPathway"/>
</dbReference>
<dbReference type="EMBL" id="QETB01000001">
    <property type="protein sequence ID" value="PWF26977.1"/>
    <property type="molecule type" value="Genomic_DNA"/>
</dbReference>
<reference evidence="13" key="1">
    <citation type="submission" date="2018-05" db="EMBL/GenBank/DDBJ databases">
        <authorList>
            <person name="Li Y."/>
        </authorList>
    </citation>
    <scope>NUCLEOTIDE SEQUENCE [LARGE SCALE GENOMIC DNA]</scope>
    <source>
        <strain evidence="13">sk1b4</strain>
    </source>
</reference>
<keyword evidence="13" id="KW-1185">Reference proteome</keyword>
<evidence type="ECO:0000256" key="6">
    <source>
        <dbReference type="ARBA" id="ARBA00023295"/>
    </source>
</evidence>
<dbReference type="RefSeq" id="WP_109092478.1">
    <property type="nucleotide sequence ID" value="NZ_QETB01000001.1"/>
</dbReference>
<dbReference type="SMART" id="SM00640">
    <property type="entry name" value="Glyco_32"/>
    <property type="match status" value="1"/>
</dbReference>
<keyword evidence="9" id="KW-0119">Carbohydrate metabolism</keyword>
<dbReference type="Gene3D" id="2.60.120.560">
    <property type="entry name" value="Exo-inulinase, domain 1"/>
    <property type="match status" value="1"/>
</dbReference>
<dbReference type="Gene3D" id="2.115.10.20">
    <property type="entry name" value="Glycosyl hydrolase domain, family 43"/>
    <property type="match status" value="1"/>
</dbReference>
<evidence type="ECO:0000256" key="2">
    <source>
        <dbReference type="ARBA" id="ARBA00009902"/>
    </source>
</evidence>
<dbReference type="InterPro" id="IPR001362">
    <property type="entry name" value="Glyco_hydro_32"/>
</dbReference>
<name>A0A2V1KBT3_9ACTO</name>
<dbReference type="NCBIfam" id="TIGR01322">
    <property type="entry name" value="scrB_fam"/>
    <property type="match status" value="1"/>
</dbReference>
<evidence type="ECO:0000256" key="1">
    <source>
        <dbReference type="ARBA" id="ARBA00004914"/>
    </source>
</evidence>
<evidence type="ECO:0000256" key="8">
    <source>
        <dbReference type="RuleBase" id="RU362110"/>
    </source>
</evidence>
<dbReference type="InterPro" id="IPR013189">
    <property type="entry name" value="Glyco_hydro_32_C"/>
</dbReference>
<evidence type="ECO:0000313" key="13">
    <source>
        <dbReference type="Proteomes" id="UP000245283"/>
    </source>
</evidence>
<dbReference type="InterPro" id="IPR051214">
    <property type="entry name" value="GH32_Enzymes"/>
</dbReference>
<evidence type="ECO:0000256" key="5">
    <source>
        <dbReference type="ARBA" id="ARBA00022801"/>
    </source>
</evidence>
<dbReference type="OrthoDB" id="9776657at2"/>
<sequence length="491" mass="54551">MKEQLARAEAAVAALRETRNDRWYPTFHIAAPAGWINDPNGLSFFKDRYQVYFQHHPYSTQWGPMHWGHVSSTDMVTWKREPIAFAPSIEADRDGVFSGSAVPSPDGETLYVYYTGHRWANGVNEDDGNDQVQCMATSTDGINFEKHGVVVEGPAELPHFRDPKVWQIGDTWYMVFGACSADNRGQVWLYTSTDMEDWEFDSILFEDPDPDAFMLECPDFFPLGDKWVLTYCPMGPKPAGYANRNGHNAGYVVGTWAPGEAFVQTKDYVLEDWGHNFYAPQTFEAPDGRRIQYGWMGSFEEPVASQASDGWSGQLTLPRELTLGEDGNLVARPIDEVKKLRNATEEFGNLSLGYGESLVLAEDSTAVEIELDLDLAATTADRVGLQVHKTSDGHHSYVYYDALAGRVGIDSRLSYAGAKGYRAAAVSGDKLRLRIFVDRGSIEVFANDGATALTSFSFPADGPRSIELCSENGIAAISGLRVHTLRTIWED</sequence>
<dbReference type="InterPro" id="IPR006232">
    <property type="entry name" value="Suc6P_hydrolase"/>
</dbReference>
<dbReference type="AlphaFoldDB" id="A0A2V1KBT3"/>
<evidence type="ECO:0000259" key="11">
    <source>
        <dbReference type="Pfam" id="PF08244"/>
    </source>
</evidence>
<comment type="function">
    <text evidence="9">Enables the bacterium to metabolize sucrose as a sole carbon source.</text>
</comment>
<comment type="catalytic activity">
    <reaction evidence="8">
        <text>Hydrolysis of terminal non-reducing beta-D-fructofuranoside residues in beta-D-fructofuranosides.</text>
        <dbReference type="EC" id="3.2.1.26"/>
    </reaction>
</comment>
<evidence type="ECO:0000313" key="12">
    <source>
        <dbReference type="EMBL" id="PWF26977.1"/>
    </source>
</evidence>
<evidence type="ECO:0000259" key="10">
    <source>
        <dbReference type="Pfam" id="PF00251"/>
    </source>
</evidence>
<evidence type="ECO:0000256" key="4">
    <source>
        <dbReference type="ARBA" id="ARBA00019623"/>
    </source>
</evidence>
<gene>
    <name evidence="12" type="ORF">DD236_00745</name>
</gene>
<keyword evidence="5 8" id="KW-0378">Hydrolase</keyword>
<comment type="pathway">
    <text evidence="1 9">Glycan biosynthesis; sucrose metabolism.</text>
</comment>
<dbReference type="Proteomes" id="UP000245283">
    <property type="component" value="Unassembled WGS sequence"/>
</dbReference>
<dbReference type="InterPro" id="IPR013320">
    <property type="entry name" value="ConA-like_dom_sf"/>
</dbReference>
<evidence type="ECO:0000256" key="9">
    <source>
        <dbReference type="RuleBase" id="RU365015"/>
    </source>
</evidence>
<dbReference type="Pfam" id="PF00251">
    <property type="entry name" value="Glyco_hydro_32N"/>
    <property type="match status" value="1"/>
</dbReference>
<dbReference type="PANTHER" id="PTHR43101">
    <property type="entry name" value="BETA-FRUCTOSIDASE"/>
    <property type="match status" value="1"/>
</dbReference>